<dbReference type="GeneID" id="63738941"/>
<dbReference type="Proteomes" id="UP000030816">
    <property type="component" value="Unassembled WGS sequence"/>
</dbReference>
<dbReference type="OrthoDB" id="5350342at2759"/>
<evidence type="ECO:0008006" key="4">
    <source>
        <dbReference type="Google" id="ProtNLM"/>
    </source>
</evidence>
<dbReference type="RefSeq" id="XP_040678537.1">
    <property type="nucleotide sequence ID" value="XM_040823284.1"/>
</dbReference>
<accession>A0A0B2WN27</accession>
<organism evidence="2 3">
    <name type="scientific">Metarhizium album (strain ARSEF 1941)</name>
    <dbReference type="NCBI Taxonomy" id="1081103"/>
    <lineage>
        <taxon>Eukaryota</taxon>
        <taxon>Fungi</taxon>
        <taxon>Dikarya</taxon>
        <taxon>Ascomycota</taxon>
        <taxon>Pezizomycotina</taxon>
        <taxon>Sordariomycetes</taxon>
        <taxon>Hypocreomycetidae</taxon>
        <taxon>Hypocreales</taxon>
        <taxon>Clavicipitaceae</taxon>
        <taxon>Metarhizium</taxon>
    </lineage>
</organism>
<name>A0A0B2WN27_METAS</name>
<evidence type="ECO:0000313" key="2">
    <source>
        <dbReference type="EMBL" id="KHN97471.1"/>
    </source>
</evidence>
<dbReference type="HOGENOM" id="CLU_973433_0_0_1"/>
<proteinExistence type="predicted"/>
<evidence type="ECO:0000313" key="3">
    <source>
        <dbReference type="Proteomes" id="UP000030816"/>
    </source>
</evidence>
<evidence type="ECO:0000256" key="1">
    <source>
        <dbReference type="SAM" id="SignalP"/>
    </source>
</evidence>
<feature type="signal peptide" evidence="1">
    <location>
        <begin position="1"/>
        <end position="18"/>
    </location>
</feature>
<dbReference type="EMBL" id="AZHE01000010">
    <property type="protein sequence ID" value="KHN97471.1"/>
    <property type="molecule type" value="Genomic_DNA"/>
</dbReference>
<protein>
    <recommendedName>
        <fullName evidence="4">CUB domain-containing protein</fullName>
    </recommendedName>
</protein>
<reference evidence="2 3" key="1">
    <citation type="journal article" date="2014" name="Proc. Natl. Acad. Sci. U.S.A.">
        <title>Trajectory and genomic determinants of fungal-pathogen speciation and host adaptation.</title>
        <authorList>
            <person name="Hu X."/>
            <person name="Xiao G."/>
            <person name="Zheng P."/>
            <person name="Shang Y."/>
            <person name="Su Y."/>
            <person name="Zhang X."/>
            <person name="Liu X."/>
            <person name="Zhan S."/>
            <person name="St Leger R.J."/>
            <person name="Wang C."/>
        </authorList>
    </citation>
    <scope>NUCLEOTIDE SEQUENCE [LARGE SCALE GENOMIC DNA]</scope>
    <source>
        <strain evidence="2 3">ARSEF 1941</strain>
    </source>
</reference>
<gene>
    <name evidence="2" type="ORF">MAM_04486</name>
</gene>
<dbReference type="AlphaFoldDB" id="A0A0B2WN27"/>
<comment type="caution">
    <text evidence="2">The sequence shown here is derived from an EMBL/GenBank/DDBJ whole genome shotgun (WGS) entry which is preliminary data.</text>
</comment>
<keyword evidence="3" id="KW-1185">Reference proteome</keyword>
<sequence>MRFPAIKALILVAVAVNAKPRGTTIGSNTFIPGPRDLSADREPIETSQLDAKVWDRAVAAPNGTVLLGRNRVNVVKPGSWDGRCPSCPTCTSDCGAFDRLLIDDALRQLCRGTGCDGGATYQVPATAVWTDLTSSQSCSWTITAEGDFQSEDVRDFMIQMMTTALSKTTTNSSRDFISGEPDVLGCGQRGAAPCDCYWYQSAPGCTRGSQTTWSMVNYQQVDIRTGDGSNTAQLKYTVAEACKTESLWLCNPVTITLLGGALSLIPTVGPFAGMTYTVLCQEFSPQ</sequence>
<keyword evidence="1" id="KW-0732">Signal</keyword>
<feature type="chain" id="PRO_5002096075" description="CUB domain-containing protein" evidence="1">
    <location>
        <begin position="19"/>
        <end position="286"/>
    </location>
</feature>